<evidence type="ECO:0000256" key="1">
    <source>
        <dbReference type="ARBA" id="ARBA00000274"/>
    </source>
</evidence>
<sequence length="222" mass="24890">MPELRQNIVDDLSSVTTESWRTFRIMSEMVHALDELNALKVNCISIFGSARCTPDMQEYQDAEKIARMLVDAGFGVITGGGPGIMEAANKGAFEAGGESVGLHIELPHEQGCNKYVKTRCNFRYFFIRKFMFVKYAMAYVVMPGGMGTIDELSEAFVLAQTGRTRPFPIILYDSRFWSGLLEWLRKSMAAGGFIHETEIDKLVTVCDTPEEVVNHLCKIIIL</sequence>
<dbReference type="PANTHER" id="PTHR43393">
    <property type="entry name" value="CYTOKININ RIBOSIDE 5'-MONOPHOSPHATE PHOSPHORIBOHYDROLASE"/>
    <property type="match status" value="1"/>
</dbReference>
<dbReference type="STRING" id="44742.AXF13_01095"/>
<dbReference type="NCBIfam" id="TIGR00730">
    <property type="entry name" value="Rossman fold protein, TIGR00730 family"/>
    <property type="match status" value="1"/>
</dbReference>
<dbReference type="Pfam" id="PF03641">
    <property type="entry name" value="Lysine_decarbox"/>
    <property type="match status" value="1"/>
</dbReference>
<keyword evidence="2" id="KW-0203">Cytokinin biosynthesis</keyword>
<dbReference type="AlphaFoldDB" id="A0A0X8JHB9"/>
<dbReference type="InterPro" id="IPR005269">
    <property type="entry name" value="LOG"/>
</dbReference>
<dbReference type="GO" id="GO:0009691">
    <property type="term" value="P:cytokinin biosynthetic process"/>
    <property type="evidence" value="ECO:0007669"/>
    <property type="project" value="UniProtKB-UniRule"/>
</dbReference>
<gene>
    <name evidence="3" type="ORF">AXF13_01095</name>
</gene>
<dbReference type="SUPFAM" id="SSF102405">
    <property type="entry name" value="MCP/YpsA-like"/>
    <property type="match status" value="1"/>
</dbReference>
<dbReference type="InterPro" id="IPR031100">
    <property type="entry name" value="LOG_fam"/>
</dbReference>
<name>A0A0X8JHB9_9BACT</name>
<dbReference type="GO" id="GO:0008714">
    <property type="term" value="F:AMP nucleosidase activity"/>
    <property type="evidence" value="ECO:0007669"/>
    <property type="project" value="UniProtKB-EC"/>
</dbReference>
<organism evidence="3 4">
    <name type="scientific">Desulfovibrio fairfieldensis</name>
    <dbReference type="NCBI Taxonomy" id="44742"/>
    <lineage>
        <taxon>Bacteria</taxon>
        <taxon>Pseudomonadati</taxon>
        <taxon>Thermodesulfobacteriota</taxon>
        <taxon>Desulfovibrionia</taxon>
        <taxon>Desulfovibrionales</taxon>
        <taxon>Desulfovibrionaceae</taxon>
        <taxon>Desulfovibrio</taxon>
    </lineage>
</organism>
<proteinExistence type="inferred from homology"/>
<reference evidence="4" key="1">
    <citation type="submission" date="2016-02" db="EMBL/GenBank/DDBJ databases">
        <authorList>
            <person name="Holder M.E."/>
            <person name="Ajami N.J."/>
            <person name="Petrosino J.F."/>
        </authorList>
    </citation>
    <scope>NUCLEOTIDE SEQUENCE [LARGE SCALE GENOMIC DNA]</scope>
    <source>
        <strain evidence="4">CCUG 45958</strain>
    </source>
</reference>
<evidence type="ECO:0000313" key="3">
    <source>
        <dbReference type="EMBL" id="AMD88823.1"/>
    </source>
</evidence>
<dbReference type="EC" id="3.2.2.n1" evidence="2"/>
<dbReference type="InterPro" id="IPR052341">
    <property type="entry name" value="LOG_family_nucleotidases"/>
</dbReference>
<dbReference type="GO" id="GO:0005829">
    <property type="term" value="C:cytosol"/>
    <property type="evidence" value="ECO:0007669"/>
    <property type="project" value="TreeGrafter"/>
</dbReference>
<dbReference type="KEGG" id="dfi:AXF13_01095"/>
<evidence type="ECO:0000313" key="4">
    <source>
        <dbReference type="Proteomes" id="UP000069241"/>
    </source>
</evidence>
<keyword evidence="2" id="KW-0378">Hydrolase</keyword>
<protein>
    <recommendedName>
        <fullName evidence="2">Cytokinin riboside 5'-monophosphate phosphoribohydrolase</fullName>
        <ecNumber evidence="2">3.2.2.n1</ecNumber>
    </recommendedName>
</protein>
<dbReference type="RefSeq" id="WP_008686290.1">
    <property type="nucleotide sequence ID" value="NZ_CP014229.1"/>
</dbReference>
<dbReference type="Proteomes" id="UP000069241">
    <property type="component" value="Chromosome"/>
</dbReference>
<evidence type="ECO:0000256" key="2">
    <source>
        <dbReference type="RuleBase" id="RU363015"/>
    </source>
</evidence>
<dbReference type="EMBL" id="CP014229">
    <property type="protein sequence ID" value="AMD88823.1"/>
    <property type="molecule type" value="Genomic_DNA"/>
</dbReference>
<keyword evidence="4" id="KW-1185">Reference proteome</keyword>
<dbReference type="Gene3D" id="3.40.50.450">
    <property type="match status" value="1"/>
</dbReference>
<accession>A0A0X8JHB9</accession>
<comment type="catalytic activity">
    <reaction evidence="1">
        <text>AMP + H2O = D-ribose 5-phosphate + adenine</text>
        <dbReference type="Rhea" id="RHEA:20129"/>
        <dbReference type="ChEBI" id="CHEBI:15377"/>
        <dbReference type="ChEBI" id="CHEBI:16708"/>
        <dbReference type="ChEBI" id="CHEBI:78346"/>
        <dbReference type="ChEBI" id="CHEBI:456215"/>
        <dbReference type="EC" id="3.2.2.4"/>
    </reaction>
</comment>
<dbReference type="PANTHER" id="PTHR43393:SF2">
    <property type="entry name" value="CYTOKININ RIBOSIDE 5'-MONOPHOSPHATE PHOSPHORIBOHYDROLASE"/>
    <property type="match status" value="1"/>
</dbReference>
<comment type="similarity">
    <text evidence="2">Belongs to the LOG family.</text>
</comment>